<organism evidence="2 3">
    <name type="scientific">Octopus vulgaris</name>
    <name type="common">Common octopus</name>
    <dbReference type="NCBI Taxonomy" id="6645"/>
    <lineage>
        <taxon>Eukaryota</taxon>
        <taxon>Metazoa</taxon>
        <taxon>Spiralia</taxon>
        <taxon>Lophotrochozoa</taxon>
        <taxon>Mollusca</taxon>
        <taxon>Cephalopoda</taxon>
        <taxon>Coleoidea</taxon>
        <taxon>Octopodiformes</taxon>
        <taxon>Octopoda</taxon>
        <taxon>Incirrata</taxon>
        <taxon>Octopodidae</taxon>
        <taxon>Octopus</taxon>
    </lineage>
</organism>
<dbReference type="PANTHER" id="PTHR44927:SF1">
    <property type="entry name" value="FK506-BINDING PROTEIN 15"/>
    <property type="match status" value="1"/>
</dbReference>
<name>A0AA36BTD7_OCTVU</name>
<proteinExistence type="predicted"/>
<dbReference type="Proteomes" id="UP001162480">
    <property type="component" value="Chromosome 23"/>
</dbReference>
<sequence length="109" mass="12069">MKASLNTAPKQPKKESPSAASESTPALTMDCAVQAFKYVGNEHKSQGKLGAAILSNDSNKEYRILLYVTKEKQVTNVTITKSFTFIMQPNNYAMFYDAAKQGLVNFVRI</sequence>
<dbReference type="PANTHER" id="PTHR44927">
    <property type="entry name" value="FK506-BINDING PROTEIN 15"/>
    <property type="match status" value="1"/>
</dbReference>
<dbReference type="SUPFAM" id="SSF50729">
    <property type="entry name" value="PH domain-like"/>
    <property type="match status" value="1"/>
</dbReference>
<accession>A0AA36BTD7</accession>
<reference evidence="2" key="1">
    <citation type="submission" date="2023-08" db="EMBL/GenBank/DDBJ databases">
        <authorList>
            <person name="Alioto T."/>
            <person name="Alioto T."/>
            <person name="Gomez Garrido J."/>
        </authorList>
    </citation>
    <scope>NUCLEOTIDE SEQUENCE</scope>
</reference>
<feature type="region of interest" description="Disordered" evidence="1">
    <location>
        <begin position="1"/>
        <end position="25"/>
    </location>
</feature>
<protein>
    <submittedName>
        <fullName evidence="2">Uncharacterized protein</fullName>
    </submittedName>
</protein>
<keyword evidence="3" id="KW-1185">Reference proteome</keyword>
<evidence type="ECO:0000313" key="2">
    <source>
        <dbReference type="EMBL" id="CAI9739694.1"/>
    </source>
</evidence>
<dbReference type="EMBL" id="OX597836">
    <property type="protein sequence ID" value="CAI9739694.1"/>
    <property type="molecule type" value="Genomic_DNA"/>
</dbReference>
<dbReference type="AlphaFoldDB" id="A0AA36BTD7"/>
<gene>
    <name evidence="2" type="ORF">OCTVUL_1B025806</name>
</gene>
<evidence type="ECO:0000256" key="1">
    <source>
        <dbReference type="SAM" id="MobiDB-lite"/>
    </source>
</evidence>
<evidence type="ECO:0000313" key="3">
    <source>
        <dbReference type="Proteomes" id="UP001162480"/>
    </source>
</evidence>